<dbReference type="PIRSF" id="PIRSF000137">
    <property type="entry name" value="Alcohol_oxidase"/>
    <property type="match status" value="1"/>
</dbReference>
<evidence type="ECO:0000259" key="18">
    <source>
        <dbReference type="PROSITE" id="PS00624"/>
    </source>
</evidence>
<dbReference type="Gene3D" id="3.30.560.10">
    <property type="entry name" value="Glucose Oxidase, domain 3"/>
    <property type="match status" value="1"/>
</dbReference>
<evidence type="ECO:0000256" key="17">
    <source>
        <dbReference type="SAM" id="SignalP"/>
    </source>
</evidence>
<evidence type="ECO:0000256" key="1">
    <source>
        <dbReference type="ARBA" id="ARBA00001974"/>
    </source>
</evidence>
<evidence type="ECO:0000256" key="6">
    <source>
        <dbReference type="ARBA" id="ARBA00022525"/>
    </source>
</evidence>
<dbReference type="Proteomes" id="UP001213000">
    <property type="component" value="Unassembled WGS sequence"/>
</dbReference>
<name>A0AAD5VPF8_9AGAR</name>
<evidence type="ECO:0000256" key="10">
    <source>
        <dbReference type="ARBA" id="ARBA00033986"/>
    </source>
</evidence>
<keyword evidence="7" id="KW-0285">Flavoprotein</keyword>
<dbReference type="InterPro" id="IPR012132">
    <property type="entry name" value="GMC_OxRdtase"/>
</dbReference>
<comment type="catalytic activity">
    <reaction evidence="10">
        <text>pyranose + acceptor = pyranos-2-ulose + reduced acceptor.</text>
        <dbReference type="EC" id="1.1.99.29"/>
    </reaction>
</comment>
<dbReference type="PROSITE" id="PS00624">
    <property type="entry name" value="GMC_OXRED_2"/>
    <property type="match status" value="1"/>
</dbReference>
<evidence type="ECO:0000256" key="3">
    <source>
        <dbReference type="ARBA" id="ARBA00010790"/>
    </source>
</evidence>
<comment type="similarity">
    <text evidence="3">Belongs to the GMC oxidoreductase family.</text>
</comment>
<dbReference type="PANTHER" id="PTHR11552">
    <property type="entry name" value="GLUCOSE-METHANOL-CHOLINE GMC OXIDOREDUCTASE"/>
    <property type="match status" value="1"/>
</dbReference>
<evidence type="ECO:0000256" key="15">
    <source>
        <dbReference type="PIRSR" id="PIRSR000137-1"/>
    </source>
</evidence>
<evidence type="ECO:0000256" key="14">
    <source>
        <dbReference type="ARBA" id="ARBA00034059"/>
    </source>
</evidence>
<keyword evidence="20" id="KW-1185">Reference proteome</keyword>
<evidence type="ECO:0000256" key="8">
    <source>
        <dbReference type="ARBA" id="ARBA00022827"/>
    </source>
</evidence>
<comment type="subcellular location">
    <subcellularLocation>
        <location evidence="2">Secreted</location>
    </subcellularLocation>
</comment>
<comment type="caution">
    <text evidence="19">The sequence shown here is derived from an EMBL/GenBank/DDBJ whole genome shotgun (WGS) entry which is preliminary data.</text>
</comment>
<feature type="domain" description="Glucose-methanol-choline oxidoreductase N-terminal" evidence="18">
    <location>
        <begin position="303"/>
        <end position="317"/>
    </location>
</feature>
<evidence type="ECO:0000256" key="13">
    <source>
        <dbReference type="ARBA" id="ARBA00034050"/>
    </source>
</evidence>
<evidence type="ECO:0000256" key="2">
    <source>
        <dbReference type="ARBA" id="ARBA00004613"/>
    </source>
</evidence>
<dbReference type="InterPro" id="IPR036188">
    <property type="entry name" value="FAD/NAD-bd_sf"/>
</dbReference>
<comment type="catalytic activity">
    <reaction evidence="14">
        <text>a pyranoside + acceptor = a pyranosid-3,4-diulose + reduced acceptor.</text>
        <dbReference type="EC" id="1.1.99.29"/>
    </reaction>
</comment>
<dbReference type="InterPro" id="IPR007867">
    <property type="entry name" value="GMC_OxRtase_C"/>
</dbReference>
<dbReference type="EMBL" id="JANIEX010000537">
    <property type="protein sequence ID" value="KAJ3565820.1"/>
    <property type="molecule type" value="Genomic_DNA"/>
</dbReference>
<dbReference type="GO" id="GO:0050660">
    <property type="term" value="F:flavin adenine dinucleotide binding"/>
    <property type="evidence" value="ECO:0007669"/>
    <property type="project" value="InterPro"/>
</dbReference>
<evidence type="ECO:0000256" key="7">
    <source>
        <dbReference type="ARBA" id="ARBA00022630"/>
    </source>
</evidence>
<dbReference type="PANTHER" id="PTHR11552:SF147">
    <property type="entry name" value="CHOLINE DEHYDROGENASE, MITOCHONDRIAL"/>
    <property type="match status" value="1"/>
</dbReference>
<keyword evidence="6" id="KW-0964">Secreted</keyword>
<evidence type="ECO:0000256" key="9">
    <source>
        <dbReference type="ARBA" id="ARBA00024699"/>
    </source>
</evidence>
<feature type="signal peptide" evidence="17">
    <location>
        <begin position="1"/>
        <end position="20"/>
    </location>
</feature>
<feature type="active site" description="Proton acceptor" evidence="15">
    <location>
        <position position="524"/>
    </location>
</feature>
<evidence type="ECO:0000313" key="20">
    <source>
        <dbReference type="Proteomes" id="UP001213000"/>
    </source>
</evidence>
<evidence type="ECO:0000256" key="5">
    <source>
        <dbReference type="ARBA" id="ARBA00013177"/>
    </source>
</evidence>
<dbReference type="SUPFAM" id="SSF51905">
    <property type="entry name" value="FAD/NAD(P)-binding domain"/>
    <property type="match status" value="1"/>
</dbReference>
<protein>
    <recommendedName>
        <fullName evidence="5">pyranose dehydrogenase (acceptor)</fullName>
        <ecNumber evidence="5">1.1.99.29</ecNumber>
    </recommendedName>
</protein>
<accession>A0AAD5VPF8</accession>
<feature type="chain" id="PRO_5042273634" description="pyranose dehydrogenase (acceptor)" evidence="17">
    <location>
        <begin position="21"/>
        <end position="589"/>
    </location>
</feature>
<dbReference type="Gene3D" id="3.50.50.60">
    <property type="entry name" value="FAD/NAD(P)-binding domain"/>
    <property type="match status" value="1"/>
</dbReference>
<dbReference type="Pfam" id="PF05199">
    <property type="entry name" value="GMC_oxred_C"/>
    <property type="match status" value="1"/>
</dbReference>
<dbReference type="EC" id="1.1.99.29" evidence="5"/>
<comment type="subunit">
    <text evidence="4">Monomer.</text>
</comment>
<keyword evidence="17" id="KW-0732">Signal</keyword>
<proteinExistence type="inferred from homology"/>
<gene>
    <name evidence="19" type="ORF">NP233_g7395</name>
</gene>
<sequence>MAPNKLSLAVVALLLSLGQCAVYNQLTDLQRSSFDFVIVGGGTAGAVLANRLSAHKSFEVLVIEAGPSHQGVLDAQIPFLWRSLIATEYDWNFTTTVEPGLSGRSISYPRGRLLGGSSSTNAMFYTRGSIDDYDRWARITGDSGWSWKELLPYFKAHEHWSLPAEPRNITGEFNPAVHGFNGSTYTSLYSVVQQIDSRVIAAADELGGGFTYNIDMNSGDSLGTTWYQGTIRDGERSSSATSYLTDDVLNRSNLHVVLNTLATRVVASNTSSSRVPSFKQVQITGNGKNVTVSATKEMLLAAGAIGSPHILMNSGIGDAQELQSVGVHPIVNLPSVGKNLTDHPMWNISYLANTTLTTDNYTSNPTLFAEALNEWKTNRTGQFTNSVTNNVMWFRLPDNSSVFENHADPSAGPTSPHYEAIVFDGGSADEPRVGSAVVVVSPVSRGSIKLASSNPLDQPLITTGMFTEDIDMQVAIQGTKTARQFFAAHAWDGYVLEERGPTAGADTDAEIEAVIREQSISIWHPVSTAAMSAKGDSWGVVDPDLKVKKVDGLRVIDASIMPIIISAHTQVPSYIIGLRAADLILQEWA</sequence>
<feature type="binding site" evidence="16">
    <location>
        <begin position="523"/>
        <end position="524"/>
    </location>
    <ligand>
        <name>FAD</name>
        <dbReference type="ChEBI" id="CHEBI:57692"/>
    </ligand>
</feature>
<dbReference type="Pfam" id="PF00732">
    <property type="entry name" value="GMC_oxred_N"/>
    <property type="match status" value="1"/>
</dbReference>
<dbReference type="InterPro" id="IPR000172">
    <property type="entry name" value="GMC_OxRdtase_N"/>
</dbReference>
<keyword evidence="8 16" id="KW-0274">FAD</keyword>
<dbReference type="AlphaFoldDB" id="A0AAD5VPF8"/>
<comment type="catalytic activity">
    <reaction evidence="12">
        <text>pyranose + acceptor = pyranos-3-ulose + reduced acceptor.</text>
        <dbReference type="EC" id="1.1.99.29"/>
    </reaction>
</comment>
<dbReference type="GO" id="GO:0005576">
    <property type="term" value="C:extracellular region"/>
    <property type="evidence" value="ECO:0007669"/>
    <property type="project" value="UniProtKB-SubCell"/>
</dbReference>
<comment type="catalytic activity">
    <reaction evidence="11">
        <text>pyranose + acceptor = pyranos-2,3-diulose + reduced acceptor.</text>
        <dbReference type="EC" id="1.1.99.29"/>
    </reaction>
</comment>
<evidence type="ECO:0000313" key="19">
    <source>
        <dbReference type="EMBL" id="KAJ3565820.1"/>
    </source>
</evidence>
<comment type="catalytic activity">
    <reaction evidence="13">
        <text>a pyranoside + acceptor = a pyranosid-3-ulose + reduced acceptor.</text>
        <dbReference type="EC" id="1.1.99.29"/>
    </reaction>
</comment>
<dbReference type="SUPFAM" id="SSF54373">
    <property type="entry name" value="FAD-linked reductases, C-terminal domain"/>
    <property type="match status" value="1"/>
</dbReference>
<evidence type="ECO:0000256" key="16">
    <source>
        <dbReference type="PIRSR" id="PIRSR000137-2"/>
    </source>
</evidence>
<feature type="active site" description="Proton acceptor" evidence="15">
    <location>
        <position position="568"/>
    </location>
</feature>
<evidence type="ECO:0000256" key="11">
    <source>
        <dbReference type="ARBA" id="ARBA00034010"/>
    </source>
</evidence>
<evidence type="ECO:0000256" key="12">
    <source>
        <dbReference type="ARBA" id="ARBA00034029"/>
    </source>
</evidence>
<comment type="cofactor">
    <cofactor evidence="1 16">
        <name>FAD</name>
        <dbReference type="ChEBI" id="CHEBI:57692"/>
    </cofactor>
</comment>
<organism evidence="19 20">
    <name type="scientific">Leucocoprinus birnbaumii</name>
    <dbReference type="NCBI Taxonomy" id="56174"/>
    <lineage>
        <taxon>Eukaryota</taxon>
        <taxon>Fungi</taxon>
        <taxon>Dikarya</taxon>
        <taxon>Basidiomycota</taxon>
        <taxon>Agaricomycotina</taxon>
        <taxon>Agaricomycetes</taxon>
        <taxon>Agaricomycetidae</taxon>
        <taxon>Agaricales</taxon>
        <taxon>Agaricineae</taxon>
        <taxon>Agaricaceae</taxon>
        <taxon>Leucocoprinus</taxon>
    </lineage>
</organism>
<dbReference type="GO" id="GO:0033718">
    <property type="term" value="F:pyranose dehydrogenase (acceptor) activity"/>
    <property type="evidence" value="ECO:0007669"/>
    <property type="project" value="UniProtKB-EC"/>
</dbReference>
<evidence type="ECO:0000256" key="4">
    <source>
        <dbReference type="ARBA" id="ARBA00011245"/>
    </source>
</evidence>
<reference evidence="19" key="1">
    <citation type="submission" date="2022-07" db="EMBL/GenBank/DDBJ databases">
        <title>Genome Sequence of Leucocoprinus birnbaumii.</title>
        <authorList>
            <person name="Buettner E."/>
        </authorList>
    </citation>
    <scope>NUCLEOTIDE SEQUENCE</scope>
    <source>
        <strain evidence="19">VT141</strain>
    </source>
</reference>
<comment type="function">
    <text evidence="9">Catalyzes the single-oxidation or sequential double oxidation reaction of carbohydrates primarily at carbon-2 and/or carbon-3 with the concomitant reduction of the flavin. The enzyme exhibits a broad sugar substrate specificity, oxidizing different aldopyranoses to the corresponding C-1, C-2, C-3 or C-1,2, C-2,3 and C-3,4 (di)dehydro sugars with substrate-specific regioselectivity. Accepts only a narrow range of electron acceptors such as substituted benzoquinones and complexed metal ions and reacts extremely slowly with O(2) as acceptor. May play a role in the natural recycling of plant matter by oxidizing all major monosaccharides in lignocellulose and by reducing quinone compounds or reactive radical species generated during lignin depolymerization.</text>
</comment>